<sequence length="152" mass="16084">MTDEQVVSRIEPEGVVVGFDGSEPSRRALAWAVEEARLRGRPLHVVRTWKLTTTETPRTVPAGTVPPLHDFEAQVLSELRADVEREMGAEAASMAGIHAVHGGAGRVLVEAGATADMLVVGRRGHGGFAGLLLGSVADQCVRHAPCPVVTVH</sequence>
<feature type="domain" description="UspA" evidence="2">
    <location>
        <begin position="15"/>
        <end position="152"/>
    </location>
</feature>
<gene>
    <name evidence="3" type="ORF">GCM10010406_37690</name>
</gene>
<reference evidence="4" key="1">
    <citation type="journal article" date="2019" name="Int. J. Syst. Evol. Microbiol.">
        <title>The Global Catalogue of Microorganisms (GCM) 10K type strain sequencing project: providing services to taxonomists for standard genome sequencing and annotation.</title>
        <authorList>
            <consortium name="The Broad Institute Genomics Platform"/>
            <consortium name="The Broad Institute Genome Sequencing Center for Infectious Disease"/>
            <person name="Wu L."/>
            <person name="Ma J."/>
        </authorList>
    </citation>
    <scope>NUCLEOTIDE SEQUENCE [LARGE SCALE GENOMIC DNA]</scope>
    <source>
        <strain evidence="4">JCM 6307</strain>
    </source>
</reference>
<evidence type="ECO:0000259" key="2">
    <source>
        <dbReference type="Pfam" id="PF00582"/>
    </source>
</evidence>
<keyword evidence="4" id="KW-1185">Reference proteome</keyword>
<comment type="similarity">
    <text evidence="1">Belongs to the universal stress protein A family.</text>
</comment>
<name>A0ABP5ZHI4_9ACTN</name>
<dbReference type="PANTHER" id="PTHR46553:SF3">
    <property type="entry name" value="ADENINE NUCLEOTIDE ALPHA HYDROLASES-LIKE SUPERFAMILY PROTEIN"/>
    <property type="match status" value="1"/>
</dbReference>
<dbReference type="Proteomes" id="UP001501358">
    <property type="component" value="Unassembled WGS sequence"/>
</dbReference>
<proteinExistence type="inferred from homology"/>
<dbReference type="InterPro" id="IPR006015">
    <property type="entry name" value="Universal_stress_UspA"/>
</dbReference>
<dbReference type="Gene3D" id="3.40.50.620">
    <property type="entry name" value="HUPs"/>
    <property type="match status" value="1"/>
</dbReference>
<evidence type="ECO:0000313" key="3">
    <source>
        <dbReference type="EMBL" id="GAA2497632.1"/>
    </source>
</evidence>
<evidence type="ECO:0000256" key="1">
    <source>
        <dbReference type="ARBA" id="ARBA00008791"/>
    </source>
</evidence>
<dbReference type="PRINTS" id="PR01438">
    <property type="entry name" value="UNVRSLSTRESS"/>
</dbReference>
<dbReference type="InterPro" id="IPR014729">
    <property type="entry name" value="Rossmann-like_a/b/a_fold"/>
</dbReference>
<dbReference type="InterPro" id="IPR006016">
    <property type="entry name" value="UspA"/>
</dbReference>
<accession>A0ABP5ZHI4</accession>
<dbReference type="RefSeq" id="WP_182315755.1">
    <property type="nucleotide sequence ID" value="NZ_BAAATA010000023.1"/>
</dbReference>
<organism evidence="3 4">
    <name type="scientific">Streptomyces thermolineatus</name>
    <dbReference type="NCBI Taxonomy" id="44033"/>
    <lineage>
        <taxon>Bacteria</taxon>
        <taxon>Bacillati</taxon>
        <taxon>Actinomycetota</taxon>
        <taxon>Actinomycetes</taxon>
        <taxon>Kitasatosporales</taxon>
        <taxon>Streptomycetaceae</taxon>
        <taxon>Streptomyces</taxon>
    </lineage>
</organism>
<dbReference type="CDD" id="cd23659">
    <property type="entry name" value="USP_At3g01520-like"/>
    <property type="match status" value="1"/>
</dbReference>
<dbReference type="PANTHER" id="PTHR46553">
    <property type="entry name" value="ADENINE NUCLEOTIDE ALPHA HYDROLASES-LIKE SUPERFAMILY PROTEIN"/>
    <property type="match status" value="1"/>
</dbReference>
<protein>
    <recommendedName>
        <fullName evidence="2">UspA domain-containing protein</fullName>
    </recommendedName>
</protein>
<dbReference type="SUPFAM" id="SSF52402">
    <property type="entry name" value="Adenine nucleotide alpha hydrolases-like"/>
    <property type="match status" value="1"/>
</dbReference>
<dbReference type="EMBL" id="BAAATA010000023">
    <property type="protein sequence ID" value="GAA2497632.1"/>
    <property type="molecule type" value="Genomic_DNA"/>
</dbReference>
<comment type="caution">
    <text evidence="3">The sequence shown here is derived from an EMBL/GenBank/DDBJ whole genome shotgun (WGS) entry which is preliminary data.</text>
</comment>
<evidence type="ECO:0000313" key="4">
    <source>
        <dbReference type="Proteomes" id="UP001501358"/>
    </source>
</evidence>
<dbReference type="Pfam" id="PF00582">
    <property type="entry name" value="Usp"/>
    <property type="match status" value="1"/>
</dbReference>